<protein>
    <submittedName>
        <fullName evidence="2">Alpha/Beta hydrolase protein</fullName>
    </submittedName>
</protein>
<accession>A0A1Y2G4J7</accession>
<feature type="domain" description="AB hydrolase-1" evidence="1">
    <location>
        <begin position="19"/>
        <end position="245"/>
    </location>
</feature>
<dbReference type="PRINTS" id="PR00111">
    <property type="entry name" value="ABHYDROLASE"/>
</dbReference>
<evidence type="ECO:0000313" key="3">
    <source>
        <dbReference type="Proteomes" id="UP000193467"/>
    </source>
</evidence>
<dbReference type="InParanoid" id="A0A1Y2G4J7"/>
<evidence type="ECO:0000313" key="2">
    <source>
        <dbReference type="EMBL" id="ORY92865.1"/>
    </source>
</evidence>
<dbReference type="GO" id="GO:0016020">
    <property type="term" value="C:membrane"/>
    <property type="evidence" value="ECO:0007669"/>
    <property type="project" value="TreeGrafter"/>
</dbReference>
<dbReference type="OrthoDB" id="10249433at2759"/>
<keyword evidence="2" id="KW-0378">Hydrolase</keyword>
<dbReference type="InterPro" id="IPR029058">
    <property type="entry name" value="AB_hydrolase_fold"/>
</dbReference>
<proteinExistence type="predicted"/>
<dbReference type="AlphaFoldDB" id="A0A1Y2G4J7"/>
<dbReference type="Proteomes" id="UP000193467">
    <property type="component" value="Unassembled WGS sequence"/>
</dbReference>
<reference evidence="2 3" key="1">
    <citation type="submission" date="2016-07" db="EMBL/GenBank/DDBJ databases">
        <title>Pervasive Adenine N6-methylation of Active Genes in Fungi.</title>
        <authorList>
            <consortium name="DOE Joint Genome Institute"/>
            <person name="Mondo S.J."/>
            <person name="Dannebaum R.O."/>
            <person name="Kuo R.C."/>
            <person name="Labutti K."/>
            <person name="Haridas S."/>
            <person name="Kuo A."/>
            <person name="Salamov A."/>
            <person name="Ahrendt S.R."/>
            <person name="Lipzen A."/>
            <person name="Sullivan W."/>
            <person name="Andreopoulos W.B."/>
            <person name="Clum A."/>
            <person name="Lindquist E."/>
            <person name="Daum C."/>
            <person name="Ramamoorthy G.K."/>
            <person name="Gryganskyi A."/>
            <person name="Culley D."/>
            <person name="Magnuson J.K."/>
            <person name="James T.Y."/>
            <person name="O'Malley M.A."/>
            <person name="Stajich J.E."/>
            <person name="Spatafora J.W."/>
            <person name="Visel A."/>
            <person name="Grigoriev I.V."/>
        </authorList>
    </citation>
    <scope>NUCLEOTIDE SEQUENCE [LARGE SCALE GENOMIC DNA]</scope>
    <source>
        <strain evidence="2 3">62-1032</strain>
    </source>
</reference>
<dbReference type="SUPFAM" id="SSF53474">
    <property type="entry name" value="alpha/beta-Hydrolases"/>
    <property type="match status" value="1"/>
</dbReference>
<keyword evidence="3" id="KW-1185">Reference proteome</keyword>
<name>A0A1Y2G4J7_9BASI</name>
<dbReference type="InterPro" id="IPR050266">
    <property type="entry name" value="AB_hydrolase_sf"/>
</dbReference>
<dbReference type="Pfam" id="PF12697">
    <property type="entry name" value="Abhydrolase_6"/>
    <property type="match status" value="1"/>
</dbReference>
<dbReference type="PANTHER" id="PTHR43798">
    <property type="entry name" value="MONOACYLGLYCEROL LIPASE"/>
    <property type="match status" value="1"/>
</dbReference>
<comment type="caution">
    <text evidence="2">The sequence shown here is derived from an EMBL/GenBank/DDBJ whole genome shotgun (WGS) entry which is preliminary data.</text>
</comment>
<dbReference type="GO" id="GO:0016787">
    <property type="term" value="F:hydrolase activity"/>
    <property type="evidence" value="ECO:0007669"/>
    <property type="project" value="UniProtKB-KW"/>
</dbReference>
<sequence length="266" mass="28004">MVTVSETRWGSPTASKTAVLLHGLTSASPSWFRVAQGLVDAGYYVIAPDLIGHGHAARPTDYSIDSFVSHLRPQLDGLSAPLDLLVGHSLGGRLAVALQLKPKRMVLLDPVLEVEAGDIEGFRKALTAEVRNPATVEQYLVDNPKWSKEDAAIKVAGAILCSPEAVEGVCDTNLPFGVTHLLPPPSTEGSSSPTEIIILGADLSLGPCFTLAEARALAKSHPEIKTAFVEGASHSIHREAVDVVLEVLLSGSVKGKGLLATEDVKA</sequence>
<dbReference type="InterPro" id="IPR000073">
    <property type="entry name" value="AB_hydrolase_1"/>
</dbReference>
<evidence type="ECO:0000259" key="1">
    <source>
        <dbReference type="Pfam" id="PF12697"/>
    </source>
</evidence>
<dbReference type="STRING" id="106004.A0A1Y2G4J7"/>
<organism evidence="2 3">
    <name type="scientific">Leucosporidium creatinivorum</name>
    <dbReference type="NCBI Taxonomy" id="106004"/>
    <lineage>
        <taxon>Eukaryota</taxon>
        <taxon>Fungi</taxon>
        <taxon>Dikarya</taxon>
        <taxon>Basidiomycota</taxon>
        <taxon>Pucciniomycotina</taxon>
        <taxon>Microbotryomycetes</taxon>
        <taxon>Leucosporidiales</taxon>
        <taxon>Leucosporidium</taxon>
    </lineage>
</organism>
<gene>
    <name evidence="2" type="ORF">BCR35DRAFT_298448</name>
</gene>
<dbReference type="EMBL" id="MCGR01000001">
    <property type="protein sequence ID" value="ORY92865.1"/>
    <property type="molecule type" value="Genomic_DNA"/>
</dbReference>
<dbReference type="PANTHER" id="PTHR43798:SF33">
    <property type="entry name" value="HYDROLASE, PUTATIVE (AFU_ORTHOLOGUE AFUA_2G14860)-RELATED"/>
    <property type="match status" value="1"/>
</dbReference>
<dbReference type="Gene3D" id="3.40.50.1820">
    <property type="entry name" value="alpha/beta hydrolase"/>
    <property type="match status" value="1"/>
</dbReference>